<reference evidence="10" key="1">
    <citation type="journal article" date="2019" name="Int. J. Syst. Evol. Microbiol.">
        <title>The Global Catalogue of Microorganisms (GCM) 10K type strain sequencing project: providing services to taxonomists for standard genome sequencing and annotation.</title>
        <authorList>
            <consortium name="The Broad Institute Genomics Platform"/>
            <consortium name="The Broad Institute Genome Sequencing Center for Infectious Disease"/>
            <person name="Wu L."/>
            <person name="Ma J."/>
        </authorList>
    </citation>
    <scope>NUCLEOTIDE SEQUENCE [LARGE SCALE GENOMIC DNA]</scope>
    <source>
        <strain evidence="10">JCM 9458</strain>
    </source>
</reference>
<feature type="transmembrane region" description="Helical" evidence="7">
    <location>
        <begin position="331"/>
        <end position="351"/>
    </location>
</feature>
<feature type="transmembrane region" description="Helical" evidence="7">
    <location>
        <begin position="357"/>
        <end position="385"/>
    </location>
</feature>
<dbReference type="InterPro" id="IPR011701">
    <property type="entry name" value="MFS"/>
</dbReference>
<feature type="transmembrane region" description="Helical" evidence="7">
    <location>
        <begin position="423"/>
        <end position="445"/>
    </location>
</feature>
<evidence type="ECO:0000256" key="4">
    <source>
        <dbReference type="ARBA" id="ARBA00022692"/>
    </source>
</evidence>
<keyword evidence="2" id="KW-0813">Transport</keyword>
<accession>A0ABP6SSY9</accession>
<dbReference type="CDD" id="cd17321">
    <property type="entry name" value="MFS_MMR_MDR_like"/>
    <property type="match status" value="1"/>
</dbReference>
<keyword evidence="3" id="KW-1003">Cell membrane</keyword>
<keyword evidence="6 7" id="KW-0472">Membrane</keyword>
<evidence type="ECO:0000259" key="8">
    <source>
        <dbReference type="PROSITE" id="PS50850"/>
    </source>
</evidence>
<feature type="transmembrane region" description="Helical" evidence="7">
    <location>
        <begin position="79"/>
        <end position="98"/>
    </location>
</feature>
<keyword evidence="5 7" id="KW-1133">Transmembrane helix</keyword>
<comment type="caution">
    <text evidence="9">The sequence shown here is derived from an EMBL/GenBank/DDBJ whole genome shotgun (WGS) entry which is preliminary data.</text>
</comment>
<dbReference type="EMBL" id="BAAAYN010000006">
    <property type="protein sequence ID" value="GAA3383766.1"/>
    <property type="molecule type" value="Genomic_DNA"/>
</dbReference>
<dbReference type="InterPro" id="IPR004638">
    <property type="entry name" value="EmrB-like"/>
</dbReference>
<evidence type="ECO:0000313" key="9">
    <source>
        <dbReference type="EMBL" id="GAA3383766.1"/>
    </source>
</evidence>
<organism evidence="9 10">
    <name type="scientific">Cryptosporangium minutisporangium</name>
    <dbReference type="NCBI Taxonomy" id="113569"/>
    <lineage>
        <taxon>Bacteria</taxon>
        <taxon>Bacillati</taxon>
        <taxon>Actinomycetota</taxon>
        <taxon>Actinomycetes</taxon>
        <taxon>Cryptosporangiales</taxon>
        <taxon>Cryptosporangiaceae</taxon>
        <taxon>Cryptosporangium</taxon>
    </lineage>
</organism>
<dbReference type="PANTHER" id="PTHR42718">
    <property type="entry name" value="MAJOR FACILITATOR SUPERFAMILY MULTIDRUG TRANSPORTER MFSC"/>
    <property type="match status" value="1"/>
</dbReference>
<feature type="transmembrane region" description="Helical" evidence="7">
    <location>
        <begin position="202"/>
        <end position="219"/>
    </location>
</feature>
<feature type="transmembrane region" description="Helical" evidence="7">
    <location>
        <begin position="265"/>
        <end position="289"/>
    </location>
</feature>
<feature type="transmembrane region" description="Helical" evidence="7">
    <location>
        <begin position="225"/>
        <end position="244"/>
    </location>
</feature>
<feature type="transmembrane region" description="Helical" evidence="7">
    <location>
        <begin position="301"/>
        <end position="319"/>
    </location>
</feature>
<dbReference type="Pfam" id="PF07690">
    <property type="entry name" value="MFS_1"/>
    <property type="match status" value="1"/>
</dbReference>
<dbReference type="InterPro" id="IPR020846">
    <property type="entry name" value="MFS_dom"/>
</dbReference>
<proteinExistence type="predicted"/>
<feature type="transmembrane region" description="Helical" evidence="7">
    <location>
        <begin position="138"/>
        <end position="159"/>
    </location>
</feature>
<evidence type="ECO:0000256" key="2">
    <source>
        <dbReference type="ARBA" id="ARBA00022448"/>
    </source>
</evidence>
<evidence type="ECO:0000256" key="5">
    <source>
        <dbReference type="ARBA" id="ARBA00022989"/>
    </source>
</evidence>
<feature type="transmembrane region" description="Helical" evidence="7">
    <location>
        <begin position="397"/>
        <end position="417"/>
    </location>
</feature>
<evidence type="ECO:0000313" key="10">
    <source>
        <dbReference type="Proteomes" id="UP001501676"/>
    </source>
</evidence>
<dbReference type="Proteomes" id="UP001501676">
    <property type="component" value="Unassembled WGS sequence"/>
</dbReference>
<evidence type="ECO:0000256" key="6">
    <source>
        <dbReference type="ARBA" id="ARBA00023136"/>
    </source>
</evidence>
<evidence type="ECO:0000256" key="3">
    <source>
        <dbReference type="ARBA" id="ARBA00022475"/>
    </source>
</evidence>
<dbReference type="PANTHER" id="PTHR42718:SF48">
    <property type="entry name" value="CONSERVED TWO-DOMAIN MEMBRANE PROTEIN-RELATED"/>
    <property type="match status" value="1"/>
</dbReference>
<evidence type="ECO:0000256" key="7">
    <source>
        <dbReference type="SAM" id="Phobius"/>
    </source>
</evidence>
<feature type="domain" description="Major facilitator superfamily (MFS) profile" evidence="8">
    <location>
        <begin position="13"/>
        <end position="450"/>
    </location>
</feature>
<dbReference type="Gene3D" id="1.20.1250.20">
    <property type="entry name" value="MFS general substrate transporter like domains"/>
    <property type="match status" value="1"/>
</dbReference>
<dbReference type="SUPFAM" id="SSF103473">
    <property type="entry name" value="MFS general substrate transporter"/>
    <property type="match status" value="1"/>
</dbReference>
<feature type="transmembrane region" description="Helical" evidence="7">
    <location>
        <begin position="104"/>
        <end position="126"/>
    </location>
</feature>
<dbReference type="InterPro" id="IPR036259">
    <property type="entry name" value="MFS_trans_sf"/>
</dbReference>
<dbReference type="PROSITE" id="PS50850">
    <property type="entry name" value="MFS"/>
    <property type="match status" value="1"/>
</dbReference>
<protein>
    <recommendedName>
        <fullName evidence="8">Major facilitator superfamily (MFS) profile domain-containing protein</fullName>
    </recommendedName>
</protein>
<comment type="subcellular location">
    <subcellularLocation>
        <location evidence="1">Cell membrane</location>
        <topology evidence="1">Multi-pass membrane protein</topology>
    </subcellularLocation>
</comment>
<feature type="transmembrane region" description="Helical" evidence="7">
    <location>
        <begin position="46"/>
        <end position="67"/>
    </location>
</feature>
<feature type="transmembrane region" description="Helical" evidence="7">
    <location>
        <begin position="165"/>
        <end position="182"/>
    </location>
</feature>
<dbReference type="PRINTS" id="PR01036">
    <property type="entry name" value="TCRTETB"/>
</dbReference>
<keyword evidence="4 7" id="KW-0812">Transmembrane</keyword>
<sequence length="465" mass="47075">MASSDDGPPSKVPLALACGATFLAFLDVMITNLAVPDIAHEFDVGLTSLTWVVTLYTILFAALLAPAGGLADSLGRQRLFAAGAATFTLASLLAAAAPHYSALLAARALQGVGAALLIPASLGFVLADTPPARRPAAIGVWTASAALAAAIGPALGGVVVDTLDWRWLFCINLPIGVWLYVAGRRLRVAPVATGRAPDRLGTVLLTAAAALLVLALSQGQDWGWTDWRTLASAAGALIAGYWTLSRSHRHPRPAIDTSLWSIRAYAGANLVSALLGLALYATLLLGVLYLVNVWEYSQLRAGLAMTPGAVASTVAGLAIGRLRRPPSARTLVAVGGLVLGATCAALALWLPTDPHFLAAWLPGGIGLGVGIGAFSVGASSAAALAVEPQKFAAATGLNIAARQLGGAAGVAVLGLILTSDTNGYAAVYWFAAASAFAGSVAALLLTAPAPQPVHSQSLATAGDPS</sequence>
<keyword evidence="10" id="KW-1185">Reference proteome</keyword>
<dbReference type="RefSeq" id="WP_345726855.1">
    <property type="nucleotide sequence ID" value="NZ_BAAAYN010000006.1"/>
</dbReference>
<evidence type="ECO:0000256" key="1">
    <source>
        <dbReference type="ARBA" id="ARBA00004651"/>
    </source>
</evidence>
<dbReference type="Gene3D" id="1.20.1720.10">
    <property type="entry name" value="Multidrug resistance protein D"/>
    <property type="match status" value="1"/>
</dbReference>
<gene>
    <name evidence="9" type="ORF">GCM10020369_10940</name>
</gene>
<feature type="transmembrane region" description="Helical" evidence="7">
    <location>
        <begin position="12"/>
        <end position="34"/>
    </location>
</feature>
<name>A0ABP6SSY9_9ACTN</name>
<dbReference type="NCBIfam" id="TIGR00711">
    <property type="entry name" value="efflux_EmrB"/>
    <property type="match status" value="1"/>
</dbReference>